<feature type="transmembrane region" description="Helical" evidence="2">
    <location>
        <begin position="46"/>
        <end position="65"/>
    </location>
</feature>
<feature type="region of interest" description="Disordered" evidence="1">
    <location>
        <begin position="72"/>
        <end position="132"/>
    </location>
</feature>
<evidence type="ECO:0008006" key="4">
    <source>
        <dbReference type="Google" id="ProtNLM"/>
    </source>
</evidence>
<keyword evidence="2" id="KW-1133">Transmembrane helix</keyword>
<accession>A0A1J5TKV1</accession>
<keyword evidence="2" id="KW-0812">Transmembrane</keyword>
<evidence type="ECO:0000256" key="1">
    <source>
        <dbReference type="SAM" id="MobiDB-lite"/>
    </source>
</evidence>
<dbReference type="AlphaFoldDB" id="A0A1J5TKV1"/>
<reference evidence="3" key="1">
    <citation type="submission" date="2016-10" db="EMBL/GenBank/DDBJ databases">
        <title>Sequence of Gallionella enrichment culture.</title>
        <authorList>
            <person name="Poehlein A."/>
            <person name="Muehling M."/>
            <person name="Daniel R."/>
        </authorList>
    </citation>
    <scope>NUCLEOTIDE SEQUENCE</scope>
</reference>
<evidence type="ECO:0000256" key="2">
    <source>
        <dbReference type="SAM" id="Phobius"/>
    </source>
</evidence>
<feature type="compositionally biased region" description="Low complexity" evidence="1">
    <location>
        <begin position="72"/>
        <end position="88"/>
    </location>
</feature>
<name>A0A1J5TKV1_9ZZZZ</name>
<feature type="compositionally biased region" description="Polar residues" evidence="1">
    <location>
        <begin position="89"/>
        <end position="132"/>
    </location>
</feature>
<comment type="caution">
    <text evidence="3">The sequence shown here is derived from an EMBL/GenBank/DDBJ whole genome shotgun (WGS) entry which is preliminary data.</text>
</comment>
<evidence type="ECO:0000313" key="3">
    <source>
        <dbReference type="EMBL" id="OIR14332.1"/>
    </source>
</evidence>
<keyword evidence="2" id="KW-0472">Membrane</keyword>
<protein>
    <recommendedName>
        <fullName evidence="4">Outer membrane protein beta-barrel domain-containing protein</fullName>
    </recommendedName>
</protein>
<sequence>MQEKVFDNFIRSKLENYSSPVPDGLWEKIVRDKDRRPKGFWWINKYGLLTVIAVIILIAVSLFYVTNQKQNNVKNNTNSTLNTNQVSTEQKNNASVNNNSTADINKSNQTETTDSEMNPTQNSVTSSSRKNDNANITTGFMINRRKNGLFSFLQNKNQKVNSEPVQTSNPENESSLFSQNEWDNFSSVKNANGELMLLNKNVYSLNSLHNPPLNLRSIFGLGNDCPSANGDQRNDWYLQLYASPDYTMKSLSGNGLSNAYIQKKDSAEKMLGGFTIGAKLSKNVGDHFMLNAGIQYSQLIEKFNLSTVNETRTTVVIVSRTVIRPQGDTTFNDTTTVTQIGYAVRKNLNSYKNIEIPLGIGYEFGEVKDKWKVAVNGGVIINVTSWYNGETLDTSYRVVSVASKGNGGFYKSSTGLSLYGSISLIRNINDKLDVFAEPYFRVGLTPISSSIGYSQKFNAAGLTLGVRMKLNNKKQHL</sequence>
<organism evidence="3">
    <name type="scientific">mine drainage metagenome</name>
    <dbReference type="NCBI Taxonomy" id="410659"/>
    <lineage>
        <taxon>unclassified sequences</taxon>
        <taxon>metagenomes</taxon>
        <taxon>ecological metagenomes</taxon>
    </lineage>
</organism>
<dbReference type="EMBL" id="MLJW01000012">
    <property type="protein sequence ID" value="OIR14332.1"/>
    <property type="molecule type" value="Genomic_DNA"/>
</dbReference>
<proteinExistence type="predicted"/>
<gene>
    <name evidence="3" type="ORF">GALL_48040</name>
</gene>